<dbReference type="PANTHER" id="PTHR31087">
    <property type="match status" value="1"/>
</dbReference>
<dbReference type="OrthoDB" id="748129at2759"/>
<dbReference type="InterPro" id="IPR025659">
    <property type="entry name" value="Tubby-like_C"/>
</dbReference>
<dbReference type="Proteomes" id="UP000236161">
    <property type="component" value="Unassembled WGS sequence"/>
</dbReference>
<dbReference type="SUPFAM" id="SSF54518">
    <property type="entry name" value="Tubby C-terminal domain-like"/>
    <property type="match status" value="1"/>
</dbReference>
<gene>
    <name evidence="2" type="ORF">AXF42_Ash008358</name>
</gene>
<dbReference type="AlphaFoldDB" id="A0A2I0AXP7"/>
<dbReference type="Gene3D" id="2.40.160.200">
    <property type="entry name" value="LURP1-related"/>
    <property type="match status" value="1"/>
</dbReference>
<dbReference type="Pfam" id="PF04525">
    <property type="entry name" value="LOR"/>
    <property type="match status" value="1"/>
</dbReference>
<name>A0A2I0AXP7_9ASPA</name>
<keyword evidence="3" id="KW-1185">Reference proteome</keyword>
<evidence type="ECO:0000313" key="2">
    <source>
        <dbReference type="EMBL" id="PKA60299.1"/>
    </source>
</evidence>
<reference evidence="2 3" key="1">
    <citation type="journal article" date="2017" name="Nature">
        <title>The Apostasia genome and the evolution of orchids.</title>
        <authorList>
            <person name="Zhang G.Q."/>
            <person name="Liu K.W."/>
            <person name="Li Z."/>
            <person name="Lohaus R."/>
            <person name="Hsiao Y.Y."/>
            <person name="Niu S.C."/>
            <person name="Wang J.Y."/>
            <person name="Lin Y.C."/>
            <person name="Xu Q."/>
            <person name="Chen L.J."/>
            <person name="Yoshida K."/>
            <person name="Fujiwara S."/>
            <person name="Wang Z.W."/>
            <person name="Zhang Y.Q."/>
            <person name="Mitsuda N."/>
            <person name="Wang M."/>
            <person name="Liu G.H."/>
            <person name="Pecoraro L."/>
            <person name="Huang H.X."/>
            <person name="Xiao X.J."/>
            <person name="Lin M."/>
            <person name="Wu X.Y."/>
            <person name="Wu W.L."/>
            <person name="Chen Y.Y."/>
            <person name="Chang S.B."/>
            <person name="Sakamoto S."/>
            <person name="Ohme-Takagi M."/>
            <person name="Yagi M."/>
            <person name="Zeng S.J."/>
            <person name="Shen C.Y."/>
            <person name="Yeh C.M."/>
            <person name="Luo Y.B."/>
            <person name="Tsai W.C."/>
            <person name="Van de Peer Y."/>
            <person name="Liu Z.J."/>
        </authorList>
    </citation>
    <scope>NUCLEOTIDE SEQUENCE [LARGE SCALE GENOMIC DNA]</scope>
    <source>
        <strain evidence="3">cv. Shenzhen</strain>
        <tissue evidence="2">Stem</tissue>
    </source>
</reference>
<dbReference type="InterPro" id="IPR007612">
    <property type="entry name" value="LOR"/>
</dbReference>
<evidence type="ECO:0000256" key="1">
    <source>
        <dbReference type="ARBA" id="ARBA00005437"/>
    </source>
</evidence>
<dbReference type="PANTHER" id="PTHR31087:SF131">
    <property type="entry name" value="TRANSLATION INITIATION FACTOR 2B FAMILY PROTEIN, PUTATIVE, EXPRESSED-RELATED"/>
    <property type="match status" value="1"/>
</dbReference>
<comment type="similarity">
    <text evidence="1">Belongs to the LOR family.</text>
</comment>
<organism evidence="2 3">
    <name type="scientific">Apostasia shenzhenica</name>
    <dbReference type="NCBI Taxonomy" id="1088818"/>
    <lineage>
        <taxon>Eukaryota</taxon>
        <taxon>Viridiplantae</taxon>
        <taxon>Streptophyta</taxon>
        <taxon>Embryophyta</taxon>
        <taxon>Tracheophyta</taxon>
        <taxon>Spermatophyta</taxon>
        <taxon>Magnoliopsida</taxon>
        <taxon>Liliopsida</taxon>
        <taxon>Asparagales</taxon>
        <taxon>Orchidaceae</taxon>
        <taxon>Apostasioideae</taxon>
        <taxon>Apostasia</taxon>
    </lineage>
</organism>
<proteinExistence type="inferred from homology"/>
<dbReference type="PROSITE" id="PS51257">
    <property type="entry name" value="PROKAR_LIPOPROTEIN"/>
    <property type="match status" value="1"/>
</dbReference>
<evidence type="ECO:0000313" key="3">
    <source>
        <dbReference type="Proteomes" id="UP000236161"/>
    </source>
</evidence>
<protein>
    <submittedName>
        <fullName evidence="2">Protein LURP-one-related 8</fullName>
    </submittedName>
</protein>
<dbReference type="EMBL" id="KZ451939">
    <property type="protein sequence ID" value="PKA60299.1"/>
    <property type="molecule type" value="Genomic_DNA"/>
</dbReference>
<accession>A0A2I0AXP7</accession>
<dbReference type="InterPro" id="IPR038595">
    <property type="entry name" value="LOR_sf"/>
</dbReference>
<sequence>MTKIYPNYPIAGPPVPSISACADGAGEVAVLTVWRKSLLFNCSGFTVFDARGNLVFRVDNYSSKSCSEILLMDADGKPLFMIRRKKLLITDRWHIYDGEASAAGRPRFSARKHASLLQSKSMAHVIPCNWDSGPMYGVEGSFSQKSFAIYDEQRRAVAEIRRKDPVAGIAFGEDVFSLVVQPGFDHGFAMALVILLEQMFRSRAASIKC</sequence>